<keyword evidence="8" id="KW-1133">Transmembrane helix</keyword>
<comment type="subcellular location">
    <subcellularLocation>
        <location evidence="1 12">Golgi apparatus</location>
        <location evidence="1 12">Golgi stack membrane</location>
        <topology evidence="1 12">Single-pass type II membrane protein</topology>
    </subcellularLocation>
</comment>
<evidence type="ECO:0000256" key="9">
    <source>
        <dbReference type="ARBA" id="ARBA00023034"/>
    </source>
</evidence>
<keyword evidence="5 12" id="KW-0808">Transferase</keyword>
<organism evidence="15">
    <name type="scientific">Hirondellea gigas</name>
    <dbReference type="NCBI Taxonomy" id="1518452"/>
    <lineage>
        <taxon>Eukaryota</taxon>
        <taxon>Metazoa</taxon>
        <taxon>Ecdysozoa</taxon>
        <taxon>Arthropoda</taxon>
        <taxon>Crustacea</taxon>
        <taxon>Multicrustacea</taxon>
        <taxon>Malacostraca</taxon>
        <taxon>Eumalacostraca</taxon>
        <taxon>Peracarida</taxon>
        <taxon>Amphipoda</taxon>
        <taxon>Amphilochidea</taxon>
        <taxon>Lysianassida</taxon>
        <taxon>Lysianassidira</taxon>
        <taxon>Lysianassoidea</taxon>
        <taxon>Lysianassidae</taxon>
        <taxon>Hirondellea</taxon>
    </lineage>
</organism>
<proteinExistence type="evidence at transcript level"/>
<evidence type="ECO:0000256" key="5">
    <source>
        <dbReference type="ARBA" id="ARBA00022679"/>
    </source>
</evidence>
<dbReference type="Gene3D" id="3.40.50.11660">
    <property type="entry name" value="Glycosyl transferase family 10, C-terminal domain"/>
    <property type="match status" value="1"/>
</dbReference>
<evidence type="ECO:0000256" key="7">
    <source>
        <dbReference type="ARBA" id="ARBA00022968"/>
    </source>
</evidence>
<feature type="domain" description="Fucosyltransferase N-terminal" evidence="14">
    <location>
        <begin position="116"/>
        <end position="229"/>
    </location>
</feature>
<evidence type="ECO:0000259" key="14">
    <source>
        <dbReference type="Pfam" id="PF17039"/>
    </source>
</evidence>
<dbReference type="InterPro" id="IPR038577">
    <property type="entry name" value="GT10-like_C_sf"/>
</dbReference>
<keyword evidence="4 12" id="KW-0328">Glycosyltransferase</keyword>
<dbReference type="InterPro" id="IPR055270">
    <property type="entry name" value="Glyco_tran_10_C"/>
</dbReference>
<dbReference type="InterPro" id="IPR001503">
    <property type="entry name" value="Glyco_trans_10"/>
</dbReference>
<dbReference type="AlphaFoldDB" id="A0A2P2I2W6"/>
<evidence type="ECO:0000256" key="8">
    <source>
        <dbReference type="ARBA" id="ARBA00022989"/>
    </source>
</evidence>
<dbReference type="EC" id="2.4.1.-" evidence="12"/>
<dbReference type="Pfam" id="PF00852">
    <property type="entry name" value="Glyco_transf_10"/>
    <property type="match status" value="1"/>
</dbReference>
<evidence type="ECO:0000259" key="13">
    <source>
        <dbReference type="Pfam" id="PF00852"/>
    </source>
</evidence>
<reference evidence="15" key="1">
    <citation type="journal article" date="2018" name="Biosci. Biotechnol. Biochem.">
        <title>Polysaccharide hydrolase of the hadal zone amphipods Hirondellea gigas.</title>
        <authorList>
            <person name="Kobayashi H."/>
            <person name="Nagahama T."/>
            <person name="Arai W."/>
            <person name="Sasagawa Y."/>
            <person name="Umeda M."/>
            <person name="Hayashi T."/>
            <person name="Nikaido I."/>
            <person name="Watanabe H."/>
            <person name="Oguri K."/>
            <person name="Kitazato H."/>
            <person name="Fujioka K."/>
            <person name="Kido Y."/>
            <person name="Takami H."/>
        </authorList>
    </citation>
    <scope>NUCLEOTIDE SEQUENCE</scope>
    <source>
        <tissue evidence="15">Whole body</tissue>
    </source>
</reference>
<keyword evidence="7" id="KW-0735">Signal-anchor</keyword>
<evidence type="ECO:0000256" key="3">
    <source>
        <dbReference type="ARBA" id="ARBA00008919"/>
    </source>
</evidence>
<dbReference type="InterPro" id="IPR031481">
    <property type="entry name" value="Glyco_tran_10_N"/>
</dbReference>
<dbReference type="GO" id="GO:0008417">
    <property type="term" value="F:fucosyltransferase activity"/>
    <property type="evidence" value="ECO:0007669"/>
    <property type="project" value="InterPro"/>
</dbReference>
<name>A0A2P2I2W6_9CRUS</name>
<keyword evidence="9 12" id="KW-0333">Golgi apparatus</keyword>
<keyword evidence="6 12" id="KW-0812">Transmembrane</keyword>
<evidence type="ECO:0000256" key="2">
    <source>
        <dbReference type="ARBA" id="ARBA00004922"/>
    </source>
</evidence>
<dbReference type="SUPFAM" id="SSF53756">
    <property type="entry name" value="UDP-Glycosyltransferase/glycogen phosphorylase"/>
    <property type="match status" value="1"/>
</dbReference>
<dbReference type="PANTHER" id="PTHR48438">
    <property type="entry name" value="ALPHA-(1,3)-FUCOSYLTRANSFERASE C-RELATED"/>
    <property type="match status" value="1"/>
</dbReference>
<evidence type="ECO:0000256" key="12">
    <source>
        <dbReference type="RuleBase" id="RU003832"/>
    </source>
</evidence>
<sequence>MSAPQVLRSRPHFANKFVFWLLGALTLVLLYVESFGPEGVLLYDREASQLFRSPEIYFQFDDEAGDVLPDGGNQSTGDRHHSLTAPGAAPDGVLDVSYIGDFDGDLQRKPFNESTMKTILVWNNGYNAFTEGLKGGDLRELEKMGCPQPNCRVVRNRTLLPLDRYHAIIFHFRATTLDDLPATRSAAQRWIFKETEPASYIYQFPRLYNGLFNWTYTYRLNSDVPAPYGRVARKTPAELEVPFVRQHFNKTRLAAWFVSNCHAHSGRDQVIKGIKSFMQVDVYGKCGVYKCSREDGRSCNAMLERKYKFYMAFENSLCKDYVTEKFFNTLKYEVVPVVYGSANYKKIAPPHSYINALDFTTTGKLAEYLLYLDSNHTAYDEYFHWKKEYKIVNGYLLNVERVCHLCQKLHTDSSTKVYNDLDAWFVAESKCKRLKKRLKTLRWNYDLVL</sequence>
<dbReference type="Pfam" id="PF17039">
    <property type="entry name" value="Glyco_tran_10_N"/>
    <property type="match status" value="1"/>
</dbReference>
<dbReference type="FunFam" id="3.40.50.11660:FF:000004">
    <property type="entry name" value="Glycoprotein 3-alpha-L-fucosyltransferase A"/>
    <property type="match status" value="1"/>
</dbReference>
<feature type="domain" description="Fucosyltransferase C-terminal" evidence="13">
    <location>
        <begin position="249"/>
        <end position="424"/>
    </location>
</feature>
<dbReference type="PANTHER" id="PTHR48438:SF1">
    <property type="entry name" value="ALPHA-(1,3)-FUCOSYLTRANSFERASE C-RELATED"/>
    <property type="match status" value="1"/>
</dbReference>
<protein>
    <recommendedName>
        <fullName evidence="12">Fucosyltransferase</fullName>
        <ecNumber evidence="12">2.4.1.-</ecNumber>
    </recommendedName>
</protein>
<comment type="similarity">
    <text evidence="3 12">Belongs to the glycosyltransferase 10 family.</text>
</comment>
<keyword evidence="11" id="KW-0325">Glycoprotein</keyword>
<dbReference type="UniPathway" id="UPA00378"/>
<evidence type="ECO:0000256" key="11">
    <source>
        <dbReference type="ARBA" id="ARBA00023180"/>
    </source>
</evidence>
<dbReference type="GO" id="GO:0032580">
    <property type="term" value="C:Golgi cisterna membrane"/>
    <property type="evidence" value="ECO:0007669"/>
    <property type="project" value="UniProtKB-SubCell"/>
</dbReference>
<keyword evidence="10" id="KW-0472">Membrane</keyword>
<evidence type="ECO:0000256" key="4">
    <source>
        <dbReference type="ARBA" id="ARBA00022676"/>
    </source>
</evidence>
<comment type="pathway">
    <text evidence="2">Protein modification; protein glycosylation.</text>
</comment>
<evidence type="ECO:0000256" key="6">
    <source>
        <dbReference type="ARBA" id="ARBA00022692"/>
    </source>
</evidence>
<dbReference type="EMBL" id="IACF01002730">
    <property type="protein sequence ID" value="LAB68374.1"/>
    <property type="molecule type" value="mRNA"/>
</dbReference>
<accession>A0A2P2I2W6</accession>
<evidence type="ECO:0000256" key="10">
    <source>
        <dbReference type="ARBA" id="ARBA00023136"/>
    </source>
</evidence>
<evidence type="ECO:0000256" key="1">
    <source>
        <dbReference type="ARBA" id="ARBA00004447"/>
    </source>
</evidence>
<evidence type="ECO:0000313" key="15">
    <source>
        <dbReference type="EMBL" id="LAB68374.1"/>
    </source>
</evidence>